<evidence type="ECO:0000256" key="1">
    <source>
        <dbReference type="SAM" id="Phobius"/>
    </source>
</evidence>
<evidence type="ECO:0000313" key="2">
    <source>
        <dbReference type="EMBL" id="CAF1078042.1"/>
    </source>
</evidence>
<dbReference type="OrthoDB" id="204305at2759"/>
<feature type="transmembrane region" description="Helical" evidence="1">
    <location>
        <begin position="6"/>
        <end position="26"/>
    </location>
</feature>
<keyword evidence="3" id="KW-1185">Reference proteome</keyword>
<keyword evidence="1" id="KW-1133">Transmembrane helix</keyword>
<reference evidence="2" key="1">
    <citation type="submission" date="2021-02" db="EMBL/GenBank/DDBJ databases">
        <authorList>
            <person name="Nowell W R."/>
        </authorList>
    </citation>
    <scope>NUCLEOTIDE SEQUENCE</scope>
    <source>
        <strain evidence="2">Ploen Becks lab</strain>
    </source>
</reference>
<evidence type="ECO:0000313" key="3">
    <source>
        <dbReference type="Proteomes" id="UP000663879"/>
    </source>
</evidence>
<keyword evidence="1" id="KW-0812">Transmembrane</keyword>
<dbReference type="EMBL" id="CAJNOC010006438">
    <property type="protein sequence ID" value="CAF1078042.1"/>
    <property type="molecule type" value="Genomic_DNA"/>
</dbReference>
<dbReference type="Proteomes" id="UP000663879">
    <property type="component" value="Unassembled WGS sequence"/>
</dbReference>
<organism evidence="2 3">
    <name type="scientific">Brachionus calyciflorus</name>
    <dbReference type="NCBI Taxonomy" id="104777"/>
    <lineage>
        <taxon>Eukaryota</taxon>
        <taxon>Metazoa</taxon>
        <taxon>Spiralia</taxon>
        <taxon>Gnathifera</taxon>
        <taxon>Rotifera</taxon>
        <taxon>Eurotatoria</taxon>
        <taxon>Monogononta</taxon>
        <taxon>Pseudotrocha</taxon>
        <taxon>Ploima</taxon>
        <taxon>Brachionidae</taxon>
        <taxon>Brachionus</taxon>
    </lineage>
</organism>
<sequence>MSNQFKTQFLFIGISLIILLIFFYKLTKNNNDRIIKALKHECDCFKDEILYLSSNVNNEYFVQHNQKSYSINEKNLVLTCDLYKSLKRGPNQKIISYSLYGKDNRYYNLIPNLTLKVKEFFPDHVMRIYHNNSIDESFKCDLECTNSHVEFCNINKLSLNSKTFDNEFNLNYIHSMKWRFLPIGDSFVDLFMSRDLDSMLLKREVDSVNQWIDSKNLGHIMRDHYYHGHYMLGGMWGFKSCTNRLVISSQIQNLFRQKDLVTALLEDMTLVVRRKVFIAVPSSVDRKITPTGKLAKFKF</sequence>
<proteinExistence type="predicted"/>
<protein>
    <submittedName>
        <fullName evidence="2">Uncharacterized protein</fullName>
    </submittedName>
</protein>
<gene>
    <name evidence="2" type="ORF">OXX778_LOCUS20055</name>
</gene>
<comment type="caution">
    <text evidence="2">The sequence shown here is derived from an EMBL/GenBank/DDBJ whole genome shotgun (WGS) entry which is preliminary data.</text>
</comment>
<keyword evidence="1" id="KW-0472">Membrane</keyword>
<accession>A0A814MHH0</accession>
<name>A0A814MHH0_9BILA</name>
<dbReference type="AlphaFoldDB" id="A0A814MHH0"/>